<dbReference type="InterPro" id="IPR043543">
    <property type="entry name" value="PAPPA/PAPPA2"/>
</dbReference>
<dbReference type="GO" id="GO:0007166">
    <property type="term" value="P:cell surface receptor signaling pathway"/>
    <property type="evidence" value="ECO:0007669"/>
    <property type="project" value="TreeGrafter"/>
</dbReference>
<dbReference type="GO" id="GO:0004222">
    <property type="term" value="F:metalloendopeptidase activity"/>
    <property type="evidence" value="ECO:0007669"/>
    <property type="project" value="TreeGrafter"/>
</dbReference>
<sequence>MIHASNKRALELCHFDATKHVFLEGSEGALSFGESSCFSTEIHFYCEPNSEPIEPPGHQQGPAQWHGHQVLLSKFNGCVSGEYRIGLDAQRHVIFQREVSPWIVTTTDVIPLHEWHSIVCTYDGHFMRIYIDCRQAAHIACGPQKTDLTSPTLLGADLCGYASAHHFEGYISEVSLWQRSLDASEVKALANSNPLSSKTLSKDLIGYWCVYQRADAQSKIRNGVRLAGEQQFHGVYLREGTPLLDRWRGWLASGGEALPRPAKPVPGNHMGPLFGGKEGVYMHLRPFFHREVEPWDLVAPTAVTANEWHELHATFDGHTMRLYVDRRLATSAKSGAQFTDQVTPVLIGAEFGRTSIENHFDGYISEARIWNRALSADEVVHAFAHTQPKSGANLLQRGLLAHWRPLDASLDEPDGRLTVFNLIAARANSVTTMDALLKRNQQTHPLELTLRAGVRAVLVELGSVTARSAQWRRGIQMVARKDEFKHYCYLGTSVALQKSLLQALDLHAHQLIAQRLSELQDPNDHALKKLHSEAKQKLADVRGRGAQLYREWFFHNPISHLRECDGDRCEFWRFRYPKRREVAMNLVTQQAVQRFPPRTGQPLIISSFGSGLLFQEFTHVAKLVQEGYRLLRLVLVDTAYVPWKQKYLARDGCCRIYCQPTQELHPDMIRPAPAYSAPGTTKETLDSTASNAVNNAISFVLYNEAIFQFVQWFASEPTVDLQVLLYDSVDAYIADCQLAPNEVMAHVCTAIDYKDNDKLLEDHVNHMASNTLRQDGVCVKLVTRPGEALPGVYVEDRLRNVLHSVVLDNGHESHFQGRCQECEV</sequence>
<dbReference type="PANTHER" id="PTHR46130">
    <property type="entry name" value="LAMGL DOMAIN-CONTAINING PROTEIN"/>
    <property type="match status" value="1"/>
</dbReference>
<proteinExistence type="predicted"/>
<gene>
    <name evidence="1" type="ORF">Ctob_004449</name>
</gene>
<comment type="caution">
    <text evidence="1">The sequence shown here is derived from an EMBL/GenBank/DDBJ whole genome shotgun (WGS) entry which is preliminary data.</text>
</comment>
<dbReference type="AlphaFoldDB" id="A0A0M0JGS9"/>
<evidence type="ECO:0000313" key="2">
    <source>
        <dbReference type="Proteomes" id="UP000037460"/>
    </source>
</evidence>
<evidence type="ECO:0000313" key="1">
    <source>
        <dbReference type="EMBL" id="KOO25789.1"/>
    </source>
</evidence>
<keyword evidence="2" id="KW-1185">Reference proteome</keyword>
<accession>A0A0M0JGS9</accession>
<organism evidence="1 2">
    <name type="scientific">Chrysochromulina tobinii</name>
    <dbReference type="NCBI Taxonomy" id="1460289"/>
    <lineage>
        <taxon>Eukaryota</taxon>
        <taxon>Haptista</taxon>
        <taxon>Haptophyta</taxon>
        <taxon>Prymnesiophyceae</taxon>
        <taxon>Prymnesiales</taxon>
        <taxon>Chrysochromulinaceae</taxon>
        <taxon>Chrysochromulina</taxon>
    </lineage>
</organism>
<dbReference type="GO" id="GO:0006508">
    <property type="term" value="P:proteolysis"/>
    <property type="evidence" value="ECO:0007669"/>
    <property type="project" value="TreeGrafter"/>
</dbReference>
<reference evidence="2" key="1">
    <citation type="journal article" date="2015" name="PLoS Genet.">
        <title>Genome Sequence and Transcriptome Analyses of Chrysochromulina tobin: Metabolic Tools for Enhanced Algal Fitness in the Prominent Order Prymnesiales (Haptophyceae).</title>
        <authorList>
            <person name="Hovde B.T."/>
            <person name="Deodato C.R."/>
            <person name="Hunsperger H.M."/>
            <person name="Ryken S.A."/>
            <person name="Yost W."/>
            <person name="Jha R.K."/>
            <person name="Patterson J."/>
            <person name="Monnat R.J. Jr."/>
            <person name="Barlow S.B."/>
            <person name="Starkenburg S.R."/>
            <person name="Cattolico R.A."/>
        </authorList>
    </citation>
    <scope>NUCLEOTIDE SEQUENCE</scope>
    <source>
        <strain evidence="2">CCMP291</strain>
    </source>
</reference>
<dbReference type="InterPro" id="IPR013320">
    <property type="entry name" value="ConA-like_dom_sf"/>
</dbReference>
<dbReference type="GO" id="GO:0005615">
    <property type="term" value="C:extracellular space"/>
    <property type="evidence" value="ECO:0007669"/>
    <property type="project" value="TreeGrafter"/>
</dbReference>
<dbReference type="Gene3D" id="2.60.120.200">
    <property type="match status" value="2"/>
</dbReference>
<dbReference type="EMBL" id="JWZX01002930">
    <property type="protein sequence ID" value="KOO25789.1"/>
    <property type="molecule type" value="Genomic_DNA"/>
</dbReference>
<dbReference type="Pfam" id="PF13385">
    <property type="entry name" value="Laminin_G_3"/>
    <property type="match status" value="2"/>
</dbReference>
<dbReference type="Proteomes" id="UP000037460">
    <property type="component" value="Unassembled WGS sequence"/>
</dbReference>
<dbReference type="PANTHER" id="PTHR46130:SF3">
    <property type="entry name" value="CHROMOSOME UNDETERMINED SCAFFOLD_33, WHOLE GENOME SHOTGUN SEQUENCE"/>
    <property type="match status" value="1"/>
</dbReference>
<protein>
    <submittedName>
        <fullName evidence="1">VCBS protein</fullName>
    </submittedName>
</protein>
<dbReference type="SUPFAM" id="SSF49899">
    <property type="entry name" value="Concanavalin A-like lectins/glucanases"/>
    <property type="match status" value="2"/>
</dbReference>
<name>A0A0M0JGS9_9EUKA</name>
<dbReference type="OrthoDB" id="536211at2759"/>